<feature type="region of interest" description="Disordered" evidence="1">
    <location>
        <begin position="833"/>
        <end position="900"/>
    </location>
</feature>
<evidence type="ECO:0000256" key="1">
    <source>
        <dbReference type="SAM" id="MobiDB-lite"/>
    </source>
</evidence>
<feature type="compositionally biased region" description="Basic and acidic residues" evidence="1">
    <location>
        <begin position="434"/>
        <end position="457"/>
    </location>
</feature>
<protein>
    <submittedName>
        <fullName evidence="4">Uncharacterized protein</fullName>
    </submittedName>
</protein>
<dbReference type="InterPro" id="IPR040677">
    <property type="entry name" value="LPD7"/>
</dbReference>
<dbReference type="OrthoDB" id="279005at2"/>
<feature type="compositionally biased region" description="Polar residues" evidence="1">
    <location>
        <begin position="939"/>
        <end position="950"/>
    </location>
</feature>
<feature type="region of interest" description="Disordered" evidence="1">
    <location>
        <begin position="939"/>
        <end position="963"/>
    </location>
</feature>
<feature type="region of interest" description="Disordered" evidence="1">
    <location>
        <begin position="433"/>
        <end position="495"/>
    </location>
</feature>
<accession>A0A4Y9SUN6</accession>
<evidence type="ECO:0000259" key="3">
    <source>
        <dbReference type="Pfam" id="PF18821"/>
    </source>
</evidence>
<feature type="region of interest" description="Disordered" evidence="1">
    <location>
        <begin position="702"/>
        <end position="729"/>
    </location>
</feature>
<comment type="caution">
    <text evidence="4">The sequence shown here is derived from an EMBL/GenBank/DDBJ whole genome shotgun (WGS) entry which is preliminary data.</text>
</comment>
<evidence type="ECO:0000313" key="4">
    <source>
        <dbReference type="EMBL" id="TFW28466.1"/>
    </source>
</evidence>
<sequence>MLIRIRGGTGGIKDYLEEGHKQGMELSRDERDERIVLAGDLDVADQIIQTMDGKGELYIHGTFAFKEDHVDRLEEMAKDIEEFIFSAYDKDEYCMYMEAHIPRVKSYTNQKTGEFVECKPHIHCLIVKKNLLTGQALDPFGLVKNSERHIDAFQESFNNKYGLASPKENRRIEFTDASEMISRYKGDTFEGQNKALRGDILETMLSKNIEKYEDFTALLAERGNVITRNAGKPNEYLNITPAGAGKGVNLKDYVFSREFVELPAAEKQRHLAAEVQRKYEVAGEARRDPAYLTQQLQDWHQTRAKEVKYLNSGDRKTYQAYRQATPEQRQQMLAEREQRFYEKHRKDTSHEQENRSRTDRAAGADRFGRDYGFKQPAGTERAAGPERAAGNRQFGLEPFGQGTPPQSLNSVRTLSGVGVVSFAKGAEVLLPDHAPGKLEHQRAEPADGLRRPADRHAAVKPTGRQADNVVSQLARDQREARQARSAGRQSDIQEAKHKLDARRLLAELSQSHGVIPEKYEVTKAKDGSDRIKCGARNLNVSDFLTKELSMPWKDAEKTLRESYGRQTGRQLQRDHRQEPRRQLWAEFQAGRGERQQLRTRQWSDLRTTNTERLAAIRREFDAKKSKIQRDPSLTVAQRRAATSVARMDKLMKEAAQRATYKAESAKLTAAQRVPATAQYRDFLADKAQAGDEHALAELRRMKPEQAEKARDTDAQVTAAEPTREKQDREPIHRAPAITYQVHNNGDVTYQRAGKDMLRDQGKAVHMLQSDNQTIETGLRLAQQKFGSKLALSGPQDFQEKAARIAAEAGLKVEFTDQRLNKIMRDRSAELAADKAREQEARRLGQEFAKQRETASKGEGAAKTPAPRQAPEKATEQDVQLAIKNSKPPYTENGRYSGPVRAVDGEFVYQSHGRDTIRHERKHFSEAPKTGDQVQVTYNQGRATVKNQAQEQAKRQDLDKGHGL</sequence>
<feature type="domain" description="KfrB" evidence="2">
    <location>
        <begin position="894"/>
        <end position="944"/>
    </location>
</feature>
<evidence type="ECO:0000259" key="2">
    <source>
        <dbReference type="Pfam" id="PF18790"/>
    </source>
</evidence>
<feature type="compositionally biased region" description="Basic and acidic residues" evidence="1">
    <location>
        <begin position="833"/>
        <end position="855"/>
    </location>
</feature>
<organism evidence="4 5">
    <name type="scientific">Duganella callida</name>
    <dbReference type="NCBI Taxonomy" id="2561932"/>
    <lineage>
        <taxon>Bacteria</taxon>
        <taxon>Pseudomonadati</taxon>
        <taxon>Pseudomonadota</taxon>
        <taxon>Betaproteobacteria</taxon>
        <taxon>Burkholderiales</taxon>
        <taxon>Oxalobacteraceae</taxon>
        <taxon>Telluria group</taxon>
        <taxon>Duganella</taxon>
    </lineage>
</organism>
<feature type="region of interest" description="Disordered" evidence="1">
    <location>
        <begin position="343"/>
        <end position="386"/>
    </location>
</feature>
<name>A0A4Y9SUN6_9BURK</name>
<dbReference type="EMBL" id="SPVG01000053">
    <property type="protein sequence ID" value="TFW28466.1"/>
    <property type="molecule type" value="Genomic_DNA"/>
</dbReference>
<dbReference type="Pfam" id="PF18790">
    <property type="entry name" value="KfrB"/>
    <property type="match status" value="1"/>
</dbReference>
<feature type="compositionally biased region" description="Basic and acidic residues" evidence="1">
    <location>
        <begin position="951"/>
        <end position="963"/>
    </location>
</feature>
<dbReference type="Pfam" id="PF18821">
    <property type="entry name" value="LPD7"/>
    <property type="match status" value="1"/>
</dbReference>
<proteinExistence type="predicted"/>
<dbReference type="RefSeq" id="WP_135200585.1">
    <property type="nucleotide sequence ID" value="NZ_SPVG01000053.1"/>
</dbReference>
<gene>
    <name evidence="4" type="ORF">E4L98_05610</name>
</gene>
<evidence type="ECO:0000313" key="5">
    <source>
        <dbReference type="Proteomes" id="UP000297729"/>
    </source>
</evidence>
<feature type="compositionally biased region" description="Basic and acidic residues" evidence="1">
    <location>
        <begin position="343"/>
        <end position="372"/>
    </location>
</feature>
<feature type="compositionally biased region" description="Basic and acidic residues" evidence="1">
    <location>
        <begin position="702"/>
        <end position="713"/>
    </location>
</feature>
<reference evidence="4 5" key="1">
    <citation type="submission" date="2019-03" db="EMBL/GenBank/DDBJ databases">
        <title>Draft Genome Sequence of Duganella callidus sp. nov., a Novel Duganella Species Isolated from Cultivated Soil.</title>
        <authorList>
            <person name="Raths R."/>
            <person name="Peta V."/>
            <person name="Bucking H."/>
        </authorList>
    </citation>
    <scope>NUCLEOTIDE SEQUENCE [LARGE SCALE GENOMIC DNA]</scope>
    <source>
        <strain evidence="4 5">DN04</strain>
    </source>
</reference>
<keyword evidence="5" id="KW-1185">Reference proteome</keyword>
<dbReference type="Proteomes" id="UP000297729">
    <property type="component" value="Unassembled WGS sequence"/>
</dbReference>
<dbReference type="AlphaFoldDB" id="A0A4Y9SUN6"/>
<dbReference type="InterPro" id="IPR040782">
    <property type="entry name" value="KfrB"/>
</dbReference>
<feature type="domain" description="Large polyvalent protein-associated" evidence="3">
    <location>
        <begin position="736"/>
        <end position="825"/>
    </location>
</feature>